<evidence type="ECO:0000313" key="1">
    <source>
        <dbReference type="EMBL" id="GFY35050.1"/>
    </source>
</evidence>
<reference evidence="1" key="1">
    <citation type="submission" date="2020-08" db="EMBL/GenBank/DDBJ databases">
        <title>Multicomponent nature underlies the extraordinary mechanical properties of spider dragline silk.</title>
        <authorList>
            <person name="Kono N."/>
            <person name="Nakamura H."/>
            <person name="Mori M."/>
            <person name="Yoshida Y."/>
            <person name="Ohtoshi R."/>
            <person name="Malay A.D."/>
            <person name="Moran D.A.P."/>
            <person name="Tomita M."/>
            <person name="Numata K."/>
            <person name="Arakawa K."/>
        </authorList>
    </citation>
    <scope>NUCLEOTIDE SEQUENCE</scope>
</reference>
<organism evidence="1 2">
    <name type="scientific">Trichonephila clavipes</name>
    <name type="common">Golden silk orbweaver</name>
    <name type="synonym">Nephila clavipes</name>
    <dbReference type="NCBI Taxonomy" id="2585209"/>
    <lineage>
        <taxon>Eukaryota</taxon>
        <taxon>Metazoa</taxon>
        <taxon>Ecdysozoa</taxon>
        <taxon>Arthropoda</taxon>
        <taxon>Chelicerata</taxon>
        <taxon>Arachnida</taxon>
        <taxon>Araneae</taxon>
        <taxon>Araneomorphae</taxon>
        <taxon>Entelegynae</taxon>
        <taxon>Araneoidea</taxon>
        <taxon>Nephilidae</taxon>
        <taxon>Trichonephila</taxon>
    </lineage>
</organism>
<proteinExistence type="predicted"/>
<keyword evidence="2" id="KW-1185">Reference proteome</keyword>
<comment type="caution">
    <text evidence="1">The sequence shown here is derived from an EMBL/GenBank/DDBJ whole genome shotgun (WGS) entry which is preliminary data.</text>
</comment>
<dbReference type="Proteomes" id="UP000887159">
    <property type="component" value="Unassembled WGS sequence"/>
</dbReference>
<accession>A0A8X6WHU9</accession>
<evidence type="ECO:0000313" key="2">
    <source>
        <dbReference type="Proteomes" id="UP000887159"/>
    </source>
</evidence>
<protein>
    <submittedName>
        <fullName evidence="1">Uncharacterized protein</fullName>
    </submittedName>
</protein>
<dbReference type="GO" id="GO:0003676">
    <property type="term" value="F:nucleic acid binding"/>
    <property type="evidence" value="ECO:0007669"/>
    <property type="project" value="InterPro"/>
</dbReference>
<dbReference type="EMBL" id="BMAU01021430">
    <property type="protein sequence ID" value="GFY35050.1"/>
    <property type="molecule type" value="Genomic_DNA"/>
</dbReference>
<dbReference type="InterPro" id="IPR036397">
    <property type="entry name" value="RNaseH_sf"/>
</dbReference>
<sequence>MWAAEWNEAVFTDESRICLQHHDGRIRVWRHRGERMLNSTATHWSCTGYYGMGRYWISLSHSSSTHCRYFKQPALHLRSVGASCPSLPSRLGHSHTLTE</sequence>
<dbReference type="Gene3D" id="3.30.420.10">
    <property type="entry name" value="Ribonuclease H-like superfamily/Ribonuclease H"/>
    <property type="match status" value="1"/>
</dbReference>
<name>A0A8X6WHU9_TRICX</name>
<dbReference type="AlphaFoldDB" id="A0A8X6WHU9"/>
<gene>
    <name evidence="1" type="primary">NCL1_17969</name>
    <name evidence="1" type="ORF">TNCV_5044251</name>
</gene>